<feature type="compositionally biased region" description="Basic and acidic residues" evidence="2">
    <location>
        <begin position="678"/>
        <end position="692"/>
    </location>
</feature>
<evidence type="ECO:0000256" key="2">
    <source>
        <dbReference type="SAM" id="MobiDB-lite"/>
    </source>
</evidence>
<comment type="caution">
    <text evidence="3">The sequence shown here is derived from an EMBL/GenBank/DDBJ whole genome shotgun (WGS) entry which is preliminary data.</text>
</comment>
<feature type="compositionally biased region" description="Basic and acidic residues" evidence="2">
    <location>
        <begin position="721"/>
        <end position="730"/>
    </location>
</feature>
<feature type="compositionally biased region" description="Basic and acidic residues" evidence="2">
    <location>
        <begin position="658"/>
        <end position="669"/>
    </location>
</feature>
<name>A0A327QMW3_9BACT</name>
<keyword evidence="4" id="KW-1185">Reference proteome</keyword>
<dbReference type="RefSeq" id="WP_111597827.1">
    <property type="nucleotide sequence ID" value="NZ_QLLL01000004.1"/>
</dbReference>
<gene>
    <name evidence="3" type="ORF">LX64_02369</name>
</gene>
<dbReference type="EMBL" id="QLLL01000004">
    <property type="protein sequence ID" value="RAJ05215.1"/>
    <property type="molecule type" value="Genomic_DNA"/>
</dbReference>
<sequence>MKATQQPQLSKSNMVSGKILHKETNLGLADLLVILVDLDKWSDPEFASNTIYRSALAGGNSVQINDLINSGDRIGSVLTGGDGAFSIDIIPRDYNLGTSKETKPDLLLIVLVAEEPGLSVQDRLLYYSLDVRLNAGSNEAHIIKLKTSLLAEKGVAIPVVGTPVMGATNILTSLERNIKEHSEFSEKKKKLLRQHIVKEQDTQHEKRKSTFVQPFIDKISKVPSSFRDSAFFVKQGMSVKDVTSNNIKTKVQHNFGPSVPTSNKQAQGYIYLSEQDILQYQPYLLPGEGKFVLPSAIVESDILPKIFRKHSEGSGKDILLDHPNNRLSRELNASAPATTTGPGNAGATPTIAPTTENDIPKYVAHQMSTVTSPEEQLSIGLPQISLEKRPTNEDIGQNISNTIFQKGPADVPAYYDFHSLKIAFENVWQEAIDLGLINLAERSYDQVESNGGNPFMLLNGYWAGYTPTSAPIDSPSQDVILEFPEALSIWNRLLPLERSVLNMLALTITYNYNTNLSDFLAEGYGTVNRAVPDLNTVPIGTNKEQAIALFKQKGSNLIRAAIERLNERDEIDDELSSLRDANSLVTALQAQLNTNYSFKYYAANSTERSVNFGLLLTYQQKWDPQNYQVGELVRTIPLAPGESKKYETKTTVKKTRSKKEQEDNLRISKSDTSNSTRAESDIVDKASKRDTSDASYDTKSGLTSGPLVSGSTATIKLGSDAGRDSQQTKKDFREATIKASQEYRHERKIEISTDEMYESTTTEWGEIKNTNDELMVTYLFYELQRLFKISERLYRLRPVILVAQEMPAPHEITPQWVIAHDWVLKRALVDDSFKTGMEYLYIINGEKLLLDELERTVKEQRQIIKELRQNVKFYNDQVGILSRAMQAAVTAQANALGGSSNGLFDNIPVLGGIMDNNLVKGAGQLLGFGDSDDETMEKSEAARIRREAATDAYQRAEQERRELMARLENENNTLNSLSKELAEKRKDIIEKETHIARLLEHIKANILYYMQIIWSSEYADQRFFRLLDTKVPGFEGTYKISINSTPEAKGLNDYAVANKTRHAYTLEVDMEVTEVTLKEVADLDNMLGFKGNYMIFPLLQSNVLTDFMMAPYIDTEFGLTDPDNLGNWSLDDFENYVANLRKQLGENGFAEIEEELKEMYAALLQDPLRSGDIVTVPTGSLFIEALPGSHTVLEYYKLAHRFEDVKKAQAEVRSMELDNIRRAARLVTKKYEDPKTDKKIVVHGTSVQPNIDINDI</sequence>
<feature type="region of interest" description="Disordered" evidence="2">
    <location>
        <begin position="334"/>
        <end position="355"/>
    </location>
</feature>
<feature type="region of interest" description="Disordered" evidence="2">
    <location>
        <begin position="645"/>
        <end position="730"/>
    </location>
</feature>
<evidence type="ECO:0000313" key="3">
    <source>
        <dbReference type="EMBL" id="RAJ05215.1"/>
    </source>
</evidence>
<organism evidence="3 4">
    <name type="scientific">Chitinophaga skermanii</name>
    <dbReference type="NCBI Taxonomy" id="331697"/>
    <lineage>
        <taxon>Bacteria</taxon>
        <taxon>Pseudomonadati</taxon>
        <taxon>Bacteroidota</taxon>
        <taxon>Chitinophagia</taxon>
        <taxon>Chitinophagales</taxon>
        <taxon>Chitinophagaceae</taxon>
        <taxon>Chitinophaga</taxon>
    </lineage>
</organism>
<reference evidence="3 4" key="1">
    <citation type="submission" date="2018-06" db="EMBL/GenBank/DDBJ databases">
        <title>Genomic Encyclopedia of Archaeal and Bacterial Type Strains, Phase II (KMG-II): from individual species to whole genera.</title>
        <authorList>
            <person name="Goeker M."/>
        </authorList>
    </citation>
    <scope>NUCLEOTIDE SEQUENCE [LARGE SCALE GENOMIC DNA]</scope>
    <source>
        <strain evidence="3 4">DSM 23857</strain>
    </source>
</reference>
<protein>
    <submittedName>
        <fullName evidence="3">Uncharacterized protein</fullName>
    </submittedName>
</protein>
<evidence type="ECO:0000256" key="1">
    <source>
        <dbReference type="SAM" id="Coils"/>
    </source>
</evidence>
<dbReference type="Proteomes" id="UP000249547">
    <property type="component" value="Unassembled WGS sequence"/>
</dbReference>
<evidence type="ECO:0000313" key="4">
    <source>
        <dbReference type="Proteomes" id="UP000249547"/>
    </source>
</evidence>
<feature type="compositionally biased region" description="Polar residues" evidence="2">
    <location>
        <begin position="693"/>
        <end position="703"/>
    </location>
</feature>
<dbReference type="OrthoDB" id="1490206at2"/>
<dbReference type="AlphaFoldDB" id="A0A327QMW3"/>
<proteinExistence type="predicted"/>
<feature type="coiled-coil region" evidence="1">
    <location>
        <begin position="939"/>
        <end position="994"/>
    </location>
</feature>
<feature type="coiled-coil region" evidence="1">
    <location>
        <begin position="843"/>
        <end position="884"/>
    </location>
</feature>
<keyword evidence="1" id="KW-0175">Coiled coil</keyword>
<accession>A0A327QMW3</accession>